<keyword evidence="1" id="KW-0489">Methyltransferase</keyword>
<proteinExistence type="predicted"/>
<dbReference type="GO" id="GO:0008168">
    <property type="term" value="F:methyltransferase activity"/>
    <property type="evidence" value="ECO:0007669"/>
    <property type="project" value="UniProtKB-KW"/>
</dbReference>
<dbReference type="EMBL" id="CP051428">
    <property type="protein sequence ID" value="QJC53108.1"/>
    <property type="molecule type" value="Genomic_DNA"/>
</dbReference>
<accession>A0A6H2H179</accession>
<evidence type="ECO:0000313" key="2">
    <source>
        <dbReference type="Proteomes" id="UP000502136"/>
    </source>
</evidence>
<name>A0A6H2H179_9BACL</name>
<organism evidence="1 2">
    <name type="scientific">Paenibacillus albicereus</name>
    <dbReference type="NCBI Taxonomy" id="2726185"/>
    <lineage>
        <taxon>Bacteria</taxon>
        <taxon>Bacillati</taxon>
        <taxon>Bacillota</taxon>
        <taxon>Bacilli</taxon>
        <taxon>Bacillales</taxon>
        <taxon>Paenibacillaceae</taxon>
        <taxon>Paenibacillus</taxon>
    </lineage>
</organism>
<dbReference type="AlphaFoldDB" id="A0A6H2H179"/>
<sequence>MIEASLIQDVAAYVDGRIARVSLNGGAVLLTEFTLKRAAQGVVELRYYIPAEAVGTVHRIELQDAAGKTLSVNDVQIPITSDTLMLQSVTVEEG</sequence>
<evidence type="ECO:0000313" key="1">
    <source>
        <dbReference type="EMBL" id="QJC53108.1"/>
    </source>
</evidence>
<keyword evidence="1" id="KW-0808">Transferase</keyword>
<protein>
    <submittedName>
        <fullName evidence="1">Ketopantoate hydroxymethyltransferase</fullName>
    </submittedName>
</protein>
<dbReference type="Proteomes" id="UP000502136">
    <property type="component" value="Chromosome"/>
</dbReference>
<keyword evidence="2" id="KW-1185">Reference proteome</keyword>
<dbReference type="KEGG" id="palr:HGI30_17025"/>
<reference evidence="1 2" key="1">
    <citation type="submission" date="2020-04" db="EMBL/GenBank/DDBJ databases">
        <title>Novel Paenibacillus strain UniB2 isolated from commercial digestive syrup.</title>
        <authorList>
            <person name="Thorat V."/>
            <person name="Kirdat K."/>
            <person name="Tiwarekar B."/>
            <person name="Yadav A."/>
        </authorList>
    </citation>
    <scope>NUCLEOTIDE SEQUENCE [LARGE SCALE GENOMIC DNA]</scope>
    <source>
        <strain evidence="1 2">UniB2</strain>
    </source>
</reference>
<dbReference type="GO" id="GO:0032259">
    <property type="term" value="P:methylation"/>
    <property type="evidence" value="ECO:0007669"/>
    <property type="project" value="UniProtKB-KW"/>
</dbReference>
<gene>
    <name evidence="1" type="ORF">HGI30_17025</name>
</gene>
<dbReference type="RefSeq" id="WP_168908651.1">
    <property type="nucleotide sequence ID" value="NZ_CP051428.1"/>
</dbReference>